<keyword evidence="3" id="KW-0863">Zinc-finger</keyword>
<organism evidence="6 7">
    <name type="scientific">Marasmius oreades</name>
    <name type="common">fairy-ring Marasmius</name>
    <dbReference type="NCBI Taxonomy" id="181124"/>
    <lineage>
        <taxon>Eukaryota</taxon>
        <taxon>Fungi</taxon>
        <taxon>Dikarya</taxon>
        <taxon>Basidiomycota</taxon>
        <taxon>Agaricomycotina</taxon>
        <taxon>Agaricomycetes</taxon>
        <taxon>Agaricomycetidae</taxon>
        <taxon>Agaricales</taxon>
        <taxon>Marasmiineae</taxon>
        <taxon>Marasmiaceae</taxon>
        <taxon>Marasmius</taxon>
    </lineage>
</organism>
<evidence type="ECO:0000313" key="7">
    <source>
        <dbReference type="Proteomes" id="UP001049176"/>
    </source>
</evidence>
<protein>
    <recommendedName>
        <fullName evidence="8">C2H2-type domain-containing protein</fullName>
    </recommendedName>
</protein>
<accession>A0A9P7UPC2</accession>
<keyword evidence="1" id="KW-0479">Metal-binding</keyword>
<gene>
    <name evidence="6" type="ORF">E1B28_010812</name>
</gene>
<dbReference type="Proteomes" id="UP001049176">
    <property type="component" value="Chromosome 7"/>
</dbReference>
<keyword evidence="4" id="KW-0862">Zinc</keyword>
<dbReference type="AlphaFoldDB" id="A0A9P7UPC2"/>
<feature type="region of interest" description="Disordered" evidence="5">
    <location>
        <begin position="166"/>
        <end position="246"/>
    </location>
</feature>
<comment type="caution">
    <text evidence="6">The sequence shown here is derived from an EMBL/GenBank/DDBJ whole genome shotgun (WGS) entry which is preliminary data.</text>
</comment>
<keyword evidence="7" id="KW-1185">Reference proteome</keyword>
<dbReference type="OrthoDB" id="3269380at2759"/>
<dbReference type="PANTHER" id="PTHR23057">
    <property type="entry name" value="JUXTAPOSED WITH ANOTHER ZINC FINGER PROTEIN 1"/>
    <property type="match status" value="1"/>
</dbReference>
<dbReference type="PANTHER" id="PTHR23057:SF0">
    <property type="entry name" value="JUXTAPOSED WITH ANOTHER ZINC FINGER PROTEIN 1"/>
    <property type="match status" value="1"/>
</dbReference>
<dbReference type="EMBL" id="CM032187">
    <property type="protein sequence ID" value="KAG7089103.1"/>
    <property type="molecule type" value="Genomic_DNA"/>
</dbReference>
<evidence type="ECO:0008006" key="8">
    <source>
        <dbReference type="Google" id="ProtNLM"/>
    </source>
</evidence>
<dbReference type="InterPro" id="IPR051580">
    <property type="entry name" value="ZnF-Chromatin_assoc"/>
</dbReference>
<dbReference type="KEGG" id="more:E1B28_010812"/>
<evidence type="ECO:0000256" key="2">
    <source>
        <dbReference type="ARBA" id="ARBA00022737"/>
    </source>
</evidence>
<feature type="compositionally biased region" description="Low complexity" evidence="5">
    <location>
        <begin position="180"/>
        <end position="211"/>
    </location>
</feature>
<reference evidence="6" key="1">
    <citation type="journal article" date="2021" name="Genome Biol. Evol.">
        <title>The assembled and annotated genome of the fairy-ring fungus Marasmius oreades.</title>
        <authorList>
            <person name="Hiltunen M."/>
            <person name="Ament-Velasquez S.L."/>
            <person name="Johannesson H."/>
        </authorList>
    </citation>
    <scope>NUCLEOTIDE SEQUENCE</scope>
    <source>
        <strain evidence="6">03SP1</strain>
    </source>
</reference>
<evidence type="ECO:0000256" key="4">
    <source>
        <dbReference type="ARBA" id="ARBA00022833"/>
    </source>
</evidence>
<name>A0A9P7UPC2_9AGAR</name>
<evidence type="ECO:0000256" key="5">
    <source>
        <dbReference type="SAM" id="MobiDB-lite"/>
    </source>
</evidence>
<sequence length="346" mass="38371">MVCGQIWVIHRDSDLIMDHLTPASLNLPFSKPNSPWDFIGMPLHKGLQEDYKIRDMNRVALLEKDYCSSFFCCDIRLSGFHELLEHIEDAHFVLTKDKNGKKRYLYQPIGVSNVGRLLSPLQHQHPYQRHRESCCSPFDADHEFEEEFEFADNGYTDPFTFCGYHEDESQPSSPSPSPSPTISSASLSSSSVSSPMTSPSSLSLPTWAPAPLASPPPRVPKATAVAPNLHVPPTSPARSNSSVPLIAPIPLTPNHYDLLRHGRRHYESKRACSSPSRARIKQISSPHHTTSTIIAAAAGTGSRKRGPSSGDREKMYQCPTTGCTKAYLNPNGLKYHCEKGKCNFDS</sequence>
<dbReference type="RefSeq" id="XP_043005573.1">
    <property type="nucleotide sequence ID" value="XM_043155791.1"/>
</dbReference>
<proteinExistence type="predicted"/>
<dbReference type="GeneID" id="66079887"/>
<keyword evidence="2" id="KW-0677">Repeat</keyword>
<evidence type="ECO:0000313" key="6">
    <source>
        <dbReference type="EMBL" id="KAG7089103.1"/>
    </source>
</evidence>
<evidence type="ECO:0000256" key="1">
    <source>
        <dbReference type="ARBA" id="ARBA00022723"/>
    </source>
</evidence>
<evidence type="ECO:0000256" key="3">
    <source>
        <dbReference type="ARBA" id="ARBA00022771"/>
    </source>
</evidence>
<dbReference type="GO" id="GO:0005634">
    <property type="term" value="C:nucleus"/>
    <property type="evidence" value="ECO:0007669"/>
    <property type="project" value="TreeGrafter"/>
</dbReference>
<dbReference type="GO" id="GO:0008270">
    <property type="term" value="F:zinc ion binding"/>
    <property type="evidence" value="ECO:0007669"/>
    <property type="project" value="UniProtKB-KW"/>
</dbReference>